<evidence type="ECO:0000313" key="1">
    <source>
        <dbReference type="EMBL" id="KAJ3534991.1"/>
    </source>
</evidence>
<comment type="caution">
    <text evidence="1">The sequence shown here is derived from an EMBL/GenBank/DDBJ whole genome shotgun (WGS) entry which is preliminary data.</text>
</comment>
<dbReference type="Proteomes" id="UP001148629">
    <property type="component" value="Unassembled WGS sequence"/>
</dbReference>
<accession>A0ACC1S9U5</accession>
<protein>
    <submittedName>
        <fullName evidence="1">Uncharacterized protein</fullName>
    </submittedName>
</protein>
<gene>
    <name evidence="1" type="ORF">NM208_g7321</name>
</gene>
<name>A0ACC1S9U5_9HYPO</name>
<keyword evidence="2" id="KW-1185">Reference proteome</keyword>
<organism evidence="1 2">
    <name type="scientific">Fusarium decemcellulare</name>
    <dbReference type="NCBI Taxonomy" id="57161"/>
    <lineage>
        <taxon>Eukaryota</taxon>
        <taxon>Fungi</taxon>
        <taxon>Dikarya</taxon>
        <taxon>Ascomycota</taxon>
        <taxon>Pezizomycotina</taxon>
        <taxon>Sordariomycetes</taxon>
        <taxon>Hypocreomycetidae</taxon>
        <taxon>Hypocreales</taxon>
        <taxon>Nectriaceae</taxon>
        <taxon>Fusarium</taxon>
        <taxon>Fusarium decemcellulare species complex</taxon>
    </lineage>
</organism>
<sequence>MSTIQKLSQQCLRSFQDLLSRLKTGRPEFRDLMPSSTIENELGKLRVWCGNLGALQTGYASLDYRLRESGVMQTNIVKLLQQLSSSLKQSIDVVSGSRLPFEEQSTPSDLSEDSTDESDLGSEQSSGHELSIRLSSIIDIHTNLYQLGYKIRDPSLRPISSKVASLQEIDEETKIDLFDRLSQLDKKALQELLASLRCGRTAPGDSYDFLAERLATSITLRRKYFRYWKKHARKLNQRPYSIKPVQQMVQVNLSDVSDAGNRPETIRKQSSTFLTPSTILSNTDATPYDPTLDDQTEKESIVSLASTAVDADGKGVSIPKPPVEAIEGHPFTCPYCAVLCPPRQGRGKAWKAHFLHDLQPYVCTYEGCTRGNELYRSRRQWLEHEELAHRCGWRCRDHPNTLYISAYDFQSHLTRDHSSRVSSEQMDEITHISVVGCADERQTCPICFERQPFPNGLTNHLANHLERIALFALPIPGPEESDSWNQSRSSMQIFIGPRGSSDLAEPTPLLDDEVYTGSLEESSWEWPPDLGLEPTTNFILKKKLRPLARDLARLSAGLQISRSQLSDHDKAIIESAKLSVQRCITLTEWLREMCVSGSLLITIQSLEAIHNPFTSAGRLLELLVENLPAQWDGPLHQHHFSSPESTGSIPAISAFGAIGACRDILDGSVDAVSGGLETGARKMDQSQDMLDEIWPSTFIKLDQTYRTSPGVVDIEKSDPRYTTHHSDRFQHGEVIKLFVEGFSSSAEAETILDRAGEIKYAFFLKYIVIANDLGHCQCVPINTYSRKGLKKNGVKAEDHGIIYEQDKGPRILNGEPEAGFPPVSAEIYEEGEYLPPESRVNYSKLTTVEHTEKILFIGRLVGENWKEIVDDAIDTCWNRKAQRRRHRR</sequence>
<evidence type="ECO:0000313" key="2">
    <source>
        <dbReference type="Proteomes" id="UP001148629"/>
    </source>
</evidence>
<dbReference type="EMBL" id="JANRMS010000743">
    <property type="protein sequence ID" value="KAJ3534991.1"/>
    <property type="molecule type" value="Genomic_DNA"/>
</dbReference>
<reference evidence="1" key="1">
    <citation type="submission" date="2022-08" db="EMBL/GenBank/DDBJ databases">
        <title>Genome Sequence of Fusarium decemcellulare.</title>
        <authorList>
            <person name="Buettner E."/>
        </authorList>
    </citation>
    <scope>NUCLEOTIDE SEQUENCE</scope>
    <source>
        <strain evidence="1">Babe19</strain>
    </source>
</reference>
<proteinExistence type="predicted"/>